<comment type="caution">
    <text evidence="1">The sequence shown here is derived from an EMBL/GenBank/DDBJ whole genome shotgun (WGS) entry which is preliminary data.</text>
</comment>
<dbReference type="Proteomes" id="UP001320706">
    <property type="component" value="Unassembled WGS sequence"/>
</dbReference>
<gene>
    <name evidence="1" type="ORF">M8818_004203</name>
</gene>
<organism evidence="1 2">
    <name type="scientific">Zalaria obscura</name>
    <dbReference type="NCBI Taxonomy" id="2024903"/>
    <lineage>
        <taxon>Eukaryota</taxon>
        <taxon>Fungi</taxon>
        <taxon>Dikarya</taxon>
        <taxon>Ascomycota</taxon>
        <taxon>Pezizomycotina</taxon>
        <taxon>Dothideomycetes</taxon>
        <taxon>Dothideomycetidae</taxon>
        <taxon>Dothideales</taxon>
        <taxon>Zalariaceae</taxon>
        <taxon>Zalaria</taxon>
    </lineage>
</organism>
<proteinExistence type="predicted"/>
<evidence type="ECO:0000313" key="2">
    <source>
        <dbReference type="Proteomes" id="UP001320706"/>
    </source>
</evidence>
<protein>
    <submittedName>
        <fullName evidence="1">Uncharacterized protein</fullName>
    </submittedName>
</protein>
<accession>A0ACC3SD93</accession>
<dbReference type="EMBL" id="JAMKPW020000020">
    <property type="protein sequence ID" value="KAK8207950.1"/>
    <property type="molecule type" value="Genomic_DNA"/>
</dbReference>
<name>A0ACC3SD93_9PEZI</name>
<evidence type="ECO:0000313" key="1">
    <source>
        <dbReference type="EMBL" id="KAK8207950.1"/>
    </source>
</evidence>
<reference evidence="1" key="1">
    <citation type="submission" date="2024-02" db="EMBL/GenBank/DDBJ databases">
        <title>Metagenome Assembled Genome of Zalaria obscura JY119.</title>
        <authorList>
            <person name="Vighnesh L."/>
            <person name="Jagadeeshwari U."/>
            <person name="Venkata Ramana C."/>
            <person name="Sasikala C."/>
        </authorList>
    </citation>
    <scope>NUCLEOTIDE SEQUENCE</scope>
    <source>
        <strain evidence="1">JY119</strain>
    </source>
</reference>
<keyword evidence="2" id="KW-1185">Reference proteome</keyword>
<sequence>MGQSSRSQELLLSRLAAFVYGSEGPLHVPRRAWSERPLIFRTWYTLDTSITTLVKRPQSEPALRHNPCERFPRAPSAPSLAPTSSKQRDRSWVDSARYAIRRVHTACFTVAHPESHVRLASCRPPIVRQSPRDRSDSRTGRNAVAISRKANSTCTNQAGVASRTVSSAASRNGYPRGTPVFLSAIPPPAQPHGSE</sequence>